<dbReference type="InterPro" id="IPR001110">
    <property type="entry name" value="UPF0012_CS"/>
</dbReference>
<dbReference type="PATRIC" id="fig|136160.3.peg.3278"/>
<dbReference type="CDD" id="cd07583">
    <property type="entry name" value="nitrilase_5"/>
    <property type="match status" value="1"/>
</dbReference>
<comment type="similarity">
    <text evidence="1">Belongs to the carbon-nitrogen hydrolase superfamily. NIT1/NIT2 family.</text>
</comment>
<comment type="caution">
    <text evidence="3">The sequence shown here is derived from an EMBL/GenBank/DDBJ whole genome shotgun (WGS) entry which is preliminary data.</text>
</comment>
<gene>
    <name evidence="3" type="ORF">AMD02_14110</name>
</gene>
<dbReference type="RefSeq" id="WP_053431705.1">
    <property type="nucleotide sequence ID" value="NZ_CP040441.1"/>
</dbReference>
<dbReference type="GeneID" id="87596677"/>
<dbReference type="InterPro" id="IPR036526">
    <property type="entry name" value="C-N_Hydrolase_sf"/>
</dbReference>
<dbReference type="Pfam" id="PF00795">
    <property type="entry name" value="CN_hydrolase"/>
    <property type="match status" value="1"/>
</dbReference>
<name>A0A0M0KML7_ALKHA</name>
<proteinExistence type="inferred from homology"/>
<protein>
    <submittedName>
        <fullName evidence="3">Nitrilase</fullName>
    </submittedName>
</protein>
<accession>A0A0M0KML7</accession>
<evidence type="ECO:0000259" key="2">
    <source>
        <dbReference type="PROSITE" id="PS50263"/>
    </source>
</evidence>
<dbReference type="Gene3D" id="3.60.110.10">
    <property type="entry name" value="Carbon-nitrogen hydrolase"/>
    <property type="match status" value="1"/>
</dbReference>
<reference evidence="3" key="1">
    <citation type="submission" date="2015-08" db="EMBL/GenBank/DDBJ databases">
        <title>Complete DNA Sequence of Pseudomonas syringae pv. actinidiae, the Causal Agent of Kiwifruit Canker Disease.</title>
        <authorList>
            <person name="Rikkerink E.H.A."/>
            <person name="Fineran P.C."/>
        </authorList>
    </citation>
    <scope>NUCLEOTIDE SEQUENCE</scope>
    <source>
        <strain evidence="3">DSM 13666</strain>
    </source>
</reference>
<dbReference type="PANTHER" id="PTHR23088:SF27">
    <property type="entry name" value="DEAMINATED GLUTATHIONE AMIDASE"/>
    <property type="match status" value="1"/>
</dbReference>
<dbReference type="InterPro" id="IPR003010">
    <property type="entry name" value="C-N_Hydrolase"/>
</dbReference>
<dbReference type="AlphaFoldDB" id="A0A0M0KML7"/>
<sequence>MKVALYQMDILPGDPRGNERKVKEWIEDVMQQEDVPDLLVLPEMWTTAYTLDQLEHLAEGEERYTELFLKELAREHNVNIVAGSIAKKEKGKLYNRALVFDRRGHTVYQYDKIHLVPMLSEPDYLTGGDAAASVFELEGTKMGLVICYDLRFPELMRSLALEGAEIVFIVAEWPEARAVHWEVLQRARAIENQCYVISCNRVGAYAGVTFAGRSMVIDPWGDVLIQGSRDQEQTLTTKLNPDKVSEVREAVPIFQSRVPTKYKPLHKEDVT</sequence>
<dbReference type="EMBL" id="LILD01000001">
    <property type="protein sequence ID" value="KOO39857.1"/>
    <property type="molecule type" value="Genomic_DNA"/>
</dbReference>
<organism evidence="3">
    <name type="scientific">Halalkalibacterium halodurans</name>
    <name type="common">Bacillus halodurans</name>
    <dbReference type="NCBI Taxonomy" id="86665"/>
    <lineage>
        <taxon>Bacteria</taxon>
        <taxon>Bacillati</taxon>
        <taxon>Bacillota</taxon>
        <taxon>Bacilli</taxon>
        <taxon>Bacillales</taxon>
        <taxon>Bacillaceae</taxon>
        <taxon>Halalkalibacterium (ex Joshi et al. 2022)</taxon>
    </lineage>
</organism>
<dbReference type="SUPFAM" id="SSF56317">
    <property type="entry name" value="Carbon-nitrogen hydrolase"/>
    <property type="match status" value="1"/>
</dbReference>
<dbReference type="PROSITE" id="PS01227">
    <property type="entry name" value="UPF0012"/>
    <property type="match status" value="1"/>
</dbReference>
<dbReference type="PROSITE" id="PS50263">
    <property type="entry name" value="CN_HYDROLASE"/>
    <property type="match status" value="1"/>
</dbReference>
<dbReference type="PANTHER" id="PTHR23088">
    <property type="entry name" value="NITRILASE-RELATED"/>
    <property type="match status" value="1"/>
</dbReference>
<evidence type="ECO:0000313" key="3">
    <source>
        <dbReference type="EMBL" id="KOO39857.1"/>
    </source>
</evidence>
<evidence type="ECO:0000256" key="1">
    <source>
        <dbReference type="ARBA" id="ARBA00010613"/>
    </source>
</evidence>
<feature type="domain" description="CN hydrolase" evidence="2">
    <location>
        <begin position="1"/>
        <end position="241"/>
    </location>
</feature>